<dbReference type="STRING" id="1353952.A0A165HSA5"/>
<dbReference type="InParanoid" id="A0A165HSA5"/>
<keyword evidence="1" id="KW-0677">Repeat</keyword>
<feature type="compositionally biased region" description="Basic and acidic residues" evidence="3">
    <location>
        <begin position="252"/>
        <end position="261"/>
    </location>
</feature>
<dbReference type="PANTHER" id="PTHR19211:SF135">
    <property type="entry name" value="ATPASE, PUTATIVE (AFU_ORTHOLOGUE AFUA_1G16440)-RELATED"/>
    <property type="match status" value="1"/>
</dbReference>
<dbReference type="InterPro" id="IPR027417">
    <property type="entry name" value="P-loop_NTPase"/>
</dbReference>
<organism evidence="5 6">
    <name type="scientific">Calocera cornea HHB12733</name>
    <dbReference type="NCBI Taxonomy" id="1353952"/>
    <lineage>
        <taxon>Eukaryota</taxon>
        <taxon>Fungi</taxon>
        <taxon>Dikarya</taxon>
        <taxon>Basidiomycota</taxon>
        <taxon>Agaricomycotina</taxon>
        <taxon>Dacrymycetes</taxon>
        <taxon>Dacrymycetales</taxon>
        <taxon>Dacrymycetaceae</taxon>
        <taxon>Calocera</taxon>
    </lineage>
</organism>
<dbReference type="SUPFAM" id="SSF52540">
    <property type="entry name" value="P-loop containing nucleoside triphosphate hydrolases"/>
    <property type="match status" value="1"/>
</dbReference>
<dbReference type="EMBL" id="KV423938">
    <property type="protein sequence ID" value="KZT59674.1"/>
    <property type="molecule type" value="Genomic_DNA"/>
</dbReference>
<dbReference type="InterPro" id="IPR050611">
    <property type="entry name" value="ABCF"/>
</dbReference>
<dbReference type="Proteomes" id="UP000076842">
    <property type="component" value="Unassembled WGS sequence"/>
</dbReference>
<accession>A0A165HSA5</accession>
<dbReference type="AlphaFoldDB" id="A0A165HSA5"/>
<feature type="compositionally biased region" description="Basic and acidic residues" evidence="3">
    <location>
        <begin position="272"/>
        <end position="281"/>
    </location>
</feature>
<evidence type="ECO:0000313" key="5">
    <source>
        <dbReference type="EMBL" id="KZT59674.1"/>
    </source>
</evidence>
<evidence type="ECO:0000256" key="1">
    <source>
        <dbReference type="ARBA" id="ARBA00022737"/>
    </source>
</evidence>
<feature type="coiled-coil region" evidence="2">
    <location>
        <begin position="160"/>
        <end position="192"/>
    </location>
</feature>
<proteinExistence type="predicted"/>
<keyword evidence="6" id="KW-1185">Reference proteome</keyword>
<dbReference type="GO" id="GO:0016887">
    <property type="term" value="F:ATP hydrolysis activity"/>
    <property type="evidence" value="ECO:0007669"/>
    <property type="project" value="InterPro"/>
</dbReference>
<protein>
    <recommendedName>
        <fullName evidence="4">ABC transporter domain-containing protein</fullName>
    </recommendedName>
</protein>
<keyword evidence="2" id="KW-0175">Coiled coil</keyword>
<evidence type="ECO:0000256" key="2">
    <source>
        <dbReference type="SAM" id="Coils"/>
    </source>
</evidence>
<feature type="region of interest" description="Disordered" evidence="3">
    <location>
        <begin position="241"/>
        <end position="281"/>
    </location>
</feature>
<gene>
    <name evidence="5" type="ORF">CALCODRAFT_493400</name>
</gene>
<feature type="domain" description="ABC transporter" evidence="4">
    <location>
        <begin position="42"/>
        <end position="148"/>
    </location>
</feature>
<evidence type="ECO:0000313" key="6">
    <source>
        <dbReference type="Proteomes" id="UP000076842"/>
    </source>
</evidence>
<sequence>MAPEIICTSPQSRFHTDTLATSNEIDLKGVNISIGRNDLLVDCHLRLKSGVRYGLLGRNGTGKSTLFTALREDLIPGLPSNVRVVLVSQTLADSFGEEGDAEKNNKAMDRVRTKALKQFEVLSAAVESHSTTRIQRVVSAYELAQIKEDYETKKKIAMRRSGARGKAARLEEDKAELRLKEAEEAFANLSVESTPSSDPLSQAMSYLADLQVILDAADYKTTASRAGSILSGLMFTQGHEREGEAYGGGDGRVCDEGRAGDGEEGADGGPGEMRRGEVGRV</sequence>
<dbReference type="InterPro" id="IPR003439">
    <property type="entry name" value="ABC_transporter-like_ATP-bd"/>
</dbReference>
<dbReference type="Pfam" id="PF00005">
    <property type="entry name" value="ABC_tran"/>
    <property type="match status" value="1"/>
</dbReference>
<dbReference type="PANTHER" id="PTHR19211">
    <property type="entry name" value="ATP-BINDING TRANSPORT PROTEIN-RELATED"/>
    <property type="match status" value="1"/>
</dbReference>
<reference evidence="5 6" key="1">
    <citation type="journal article" date="2016" name="Mol. Biol. Evol.">
        <title>Comparative Genomics of Early-Diverging Mushroom-Forming Fungi Provides Insights into the Origins of Lignocellulose Decay Capabilities.</title>
        <authorList>
            <person name="Nagy L.G."/>
            <person name="Riley R."/>
            <person name="Tritt A."/>
            <person name="Adam C."/>
            <person name="Daum C."/>
            <person name="Floudas D."/>
            <person name="Sun H."/>
            <person name="Yadav J.S."/>
            <person name="Pangilinan J."/>
            <person name="Larsson K.H."/>
            <person name="Matsuura K."/>
            <person name="Barry K."/>
            <person name="Labutti K."/>
            <person name="Kuo R."/>
            <person name="Ohm R.A."/>
            <person name="Bhattacharya S.S."/>
            <person name="Shirouzu T."/>
            <person name="Yoshinaga Y."/>
            <person name="Martin F.M."/>
            <person name="Grigoriev I.V."/>
            <person name="Hibbett D.S."/>
        </authorList>
    </citation>
    <scope>NUCLEOTIDE SEQUENCE [LARGE SCALE GENOMIC DNA]</scope>
    <source>
        <strain evidence="5 6">HHB12733</strain>
    </source>
</reference>
<dbReference type="OrthoDB" id="2110130at2759"/>
<dbReference type="Gene3D" id="3.40.50.300">
    <property type="entry name" value="P-loop containing nucleotide triphosphate hydrolases"/>
    <property type="match status" value="1"/>
</dbReference>
<name>A0A165HSA5_9BASI</name>
<dbReference type="GO" id="GO:0005524">
    <property type="term" value="F:ATP binding"/>
    <property type="evidence" value="ECO:0007669"/>
    <property type="project" value="InterPro"/>
</dbReference>
<evidence type="ECO:0000259" key="4">
    <source>
        <dbReference type="Pfam" id="PF00005"/>
    </source>
</evidence>
<evidence type="ECO:0000256" key="3">
    <source>
        <dbReference type="SAM" id="MobiDB-lite"/>
    </source>
</evidence>